<feature type="transmembrane region" description="Helical" evidence="1">
    <location>
        <begin position="43"/>
        <end position="62"/>
    </location>
</feature>
<dbReference type="VEuPathDB" id="FungiDB:RhiirA1_159479"/>
<feature type="transmembrane region" description="Helical" evidence="1">
    <location>
        <begin position="69"/>
        <end position="90"/>
    </location>
</feature>
<gene>
    <name evidence="2" type="ORF">RhiirA5_436502</name>
</gene>
<name>A0A2N0NLW4_9GLOM</name>
<reference evidence="2 3" key="2">
    <citation type="submission" date="2017-09" db="EMBL/GenBank/DDBJ databases">
        <title>Extensive intraspecific genome diversity in a model arbuscular mycorrhizal fungus.</title>
        <authorList>
            <person name="Chen E.C."/>
            <person name="Morin E."/>
            <person name="Beaudet D."/>
            <person name="Noel J."/>
            <person name="Ndikumana S."/>
            <person name="Charron P."/>
            <person name="St-Onge C."/>
            <person name="Giorgi J."/>
            <person name="Grigoriev I.V."/>
            <person name="Roux C."/>
            <person name="Martin F.M."/>
            <person name="Corradi N."/>
        </authorList>
    </citation>
    <scope>NUCLEOTIDE SEQUENCE [LARGE SCALE GENOMIC DNA]</scope>
    <source>
        <strain evidence="2 3">A5</strain>
    </source>
</reference>
<keyword evidence="1" id="KW-0812">Transmembrane</keyword>
<reference evidence="2 3" key="1">
    <citation type="submission" date="2016-04" db="EMBL/GenBank/DDBJ databases">
        <title>Genome analyses suggest a sexual origin of heterokaryosis in a supposedly ancient asexual fungus.</title>
        <authorList>
            <person name="Ropars J."/>
            <person name="Sedzielewska K."/>
            <person name="Noel J."/>
            <person name="Charron P."/>
            <person name="Farinelli L."/>
            <person name="Marton T."/>
            <person name="Kruger M."/>
            <person name="Pelin A."/>
            <person name="Brachmann A."/>
            <person name="Corradi N."/>
        </authorList>
    </citation>
    <scope>NUCLEOTIDE SEQUENCE [LARGE SCALE GENOMIC DNA]</scope>
    <source>
        <strain evidence="2 3">A5</strain>
    </source>
</reference>
<dbReference type="VEuPathDB" id="FungiDB:RhiirFUN_012151"/>
<feature type="transmembrane region" description="Helical" evidence="1">
    <location>
        <begin position="12"/>
        <end position="31"/>
    </location>
</feature>
<protein>
    <submittedName>
        <fullName evidence="2">Uncharacterized protein</fullName>
    </submittedName>
</protein>
<keyword evidence="1" id="KW-0472">Membrane</keyword>
<sequence length="192" mass="21667">MNAETKKLIKILLIGTCIRIVSLVFAIVVSSKTEEREDKYYNIIWGVIMGLLVIFDITSYIIENRALSMLLLTKLILSPCEVVLVVFSYAKCRLSEDLCIINNMFKVFITSCDLLSLIYIIYLHRKLLLARRRALEANLLDVLGENDNPRNPVPPAVDKVVGGNENIGTDEITIPDIDEIDEVVEVEIEIAI</sequence>
<accession>A0A2N0NLW4</accession>
<dbReference type="EMBL" id="LLXJ01004676">
    <property type="protein sequence ID" value="PKB95555.1"/>
    <property type="molecule type" value="Genomic_DNA"/>
</dbReference>
<feature type="transmembrane region" description="Helical" evidence="1">
    <location>
        <begin position="105"/>
        <end position="123"/>
    </location>
</feature>
<evidence type="ECO:0000313" key="2">
    <source>
        <dbReference type="EMBL" id="PKB95555.1"/>
    </source>
</evidence>
<evidence type="ECO:0000313" key="3">
    <source>
        <dbReference type="Proteomes" id="UP000232722"/>
    </source>
</evidence>
<comment type="caution">
    <text evidence="2">The sequence shown here is derived from an EMBL/GenBank/DDBJ whole genome shotgun (WGS) entry which is preliminary data.</text>
</comment>
<organism evidence="2 3">
    <name type="scientific">Rhizophagus irregularis</name>
    <dbReference type="NCBI Taxonomy" id="588596"/>
    <lineage>
        <taxon>Eukaryota</taxon>
        <taxon>Fungi</taxon>
        <taxon>Fungi incertae sedis</taxon>
        <taxon>Mucoromycota</taxon>
        <taxon>Glomeromycotina</taxon>
        <taxon>Glomeromycetes</taxon>
        <taxon>Glomerales</taxon>
        <taxon>Glomeraceae</taxon>
        <taxon>Rhizophagus</taxon>
    </lineage>
</organism>
<evidence type="ECO:0000256" key="1">
    <source>
        <dbReference type="SAM" id="Phobius"/>
    </source>
</evidence>
<dbReference type="VEuPathDB" id="FungiDB:FUN_014974"/>
<dbReference type="AlphaFoldDB" id="A0A2N0NLW4"/>
<dbReference type="Proteomes" id="UP000232722">
    <property type="component" value="Unassembled WGS sequence"/>
</dbReference>
<keyword evidence="1" id="KW-1133">Transmembrane helix</keyword>
<proteinExistence type="predicted"/>